<dbReference type="Proteomes" id="UP001162480">
    <property type="component" value="Chromosome 3"/>
</dbReference>
<keyword evidence="3" id="KW-1185">Reference proteome</keyword>
<evidence type="ECO:0000256" key="1">
    <source>
        <dbReference type="SAM" id="MobiDB-lite"/>
    </source>
</evidence>
<protein>
    <submittedName>
        <fullName evidence="2">Uncharacterized protein</fullName>
    </submittedName>
</protein>
<feature type="compositionally biased region" description="Acidic residues" evidence="1">
    <location>
        <begin position="1"/>
        <end position="28"/>
    </location>
</feature>
<dbReference type="EMBL" id="OX597816">
    <property type="protein sequence ID" value="CAI9720243.1"/>
    <property type="molecule type" value="Genomic_DNA"/>
</dbReference>
<feature type="region of interest" description="Disordered" evidence="1">
    <location>
        <begin position="244"/>
        <end position="285"/>
    </location>
</feature>
<proteinExistence type="predicted"/>
<feature type="compositionally biased region" description="Low complexity" evidence="1">
    <location>
        <begin position="254"/>
        <end position="264"/>
    </location>
</feature>
<reference evidence="2" key="1">
    <citation type="submission" date="2023-08" db="EMBL/GenBank/DDBJ databases">
        <authorList>
            <person name="Alioto T."/>
            <person name="Alioto T."/>
            <person name="Gomez Garrido J."/>
        </authorList>
    </citation>
    <scope>NUCLEOTIDE SEQUENCE</scope>
</reference>
<gene>
    <name evidence="2" type="ORF">OCTVUL_1B005734</name>
</gene>
<sequence length="285" mass="30977">MDVDSNNDNDDVDDGGDGGGEEEAEEAEIALRVDIGQDCSGQENKLKEDPDAGLLANPEDGPPDDKKAFFGHPLTAATSAINGDDTQALRAALQHEYMNFSTNYGDDIKEKLFSLCDVNRDGKGFRTRDIFPMEVVDMILENNENGNYCVDPSELFRQDTEKFFPAGNQEELNGNLRLSICNSQVENIRNSLGTTQNPTAVQNPDLGHTIPVDFPKLYAIAGHLSNPAENVPVPLEKTVNGGVNSGSAVAVDRQQQQQQQQQQQPEAENVLPFNPGQSVVQLGCS</sequence>
<accession>A0AA36AQ61</accession>
<name>A0AA36AQ61_OCTVU</name>
<evidence type="ECO:0000313" key="2">
    <source>
        <dbReference type="EMBL" id="CAI9720243.1"/>
    </source>
</evidence>
<feature type="region of interest" description="Disordered" evidence="1">
    <location>
        <begin position="1"/>
        <end position="64"/>
    </location>
</feature>
<dbReference type="AlphaFoldDB" id="A0AA36AQ61"/>
<feature type="compositionally biased region" description="Polar residues" evidence="1">
    <location>
        <begin position="275"/>
        <end position="285"/>
    </location>
</feature>
<evidence type="ECO:0000313" key="3">
    <source>
        <dbReference type="Proteomes" id="UP001162480"/>
    </source>
</evidence>
<organism evidence="2 3">
    <name type="scientific">Octopus vulgaris</name>
    <name type="common">Common octopus</name>
    <dbReference type="NCBI Taxonomy" id="6645"/>
    <lineage>
        <taxon>Eukaryota</taxon>
        <taxon>Metazoa</taxon>
        <taxon>Spiralia</taxon>
        <taxon>Lophotrochozoa</taxon>
        <taxon>Mollusca</taxon>
        <taxon>Cephalopoda</taxon>
        <taxon>Coleoidea</taxon>
        <taxon>Octopodiformes</taxon>
        <taxon>Octopoda</taxon>
        <taxon>Incirrata</taxon>
        <taxon>Octopodidae</taxon>
        <taxon>Octopus</taxon>
    </lineage>
</organism>